<organism evidence="2 3">
    <name type="scientific">Rhodovulum euryhalinum</name>
    <dbReference type="NCBI Taxonomy" id="35805"/>
    <lineage>
        <taxon>Bacteria</taxon>
        <taxon>Pseudomonadati</taxon>
        <taxon>Pseudomonadota</taxon>
        <taxon>Alphaproteobacteria</taxon>
        <taxon>Rhodobacterales</taxon>
        <taxon>Paracoccaceae</taxon>
        <taxon>Rhodovulum</taxon>
    </lineage>
</organism>
<dbReference type="OrthoDB" id="7868311at2"/>
<sequence length="102" mass="11070">MPQDIKIATCCYCGSRAALAMRGTGRHELACASCGAPLRHMKRLRADHAAATPARPPDPGRGARTGARPVRKGRPKHLKKGRKSLWRAALEEAIDAVEDLFD</sequence>
<reference evidence="2 3" key="1">
    <citation type="submission" date="2019-03" db="EMBL/GenBank/DDBJ databases">
        <title>Genomic Encyclopedia of Type Strains, Phase IV (KMG-IV): sequencing the most valuable type-strain genomes for metagenomic binning, comparative biology and taxonomic classification.</title>
        <authorList>
            <person name="Goeker M."/>
        </authorList>
    </citation>
    <scope>NUCLEOTIDE SEQUENCE [LARGE SCALE GENOMIC DNA]</scope>
    <source>
        <strain evidence="2 3">DSM 4868</strain>
    </source>
</reference>
<feature type="region of interest" description="Disordered" evidence="1">
    <location>
        <begin position="46"/>
        <end position="83"/>
    </location>
</feature>
<evidence type="ECO:0000256" key="1">
    <source>
        <dbReference type="SAM" id="MobiDB-lite"/>
    </source>
</evidence>
<evidence type="ECO:0000313" key="3">
    <source>
        <dbReference type="Proteomes" id="UP000295142"/>
    </source>
</evidence>
<comment type="caution">
    <text evidence="2">The sequence shown here is derived from an EMBL/GenBank/DDBJ whole genome shotgun (WGS) entry which is preliminary data.</text>
</comment>
<protein>
    <submittedName>
        <fullName evidence="2">Uncharacterized protein</fullName>
    </submittedName>
</protein>
<gene>
    <name evidence="2" type="ORF">EV655_107143</name>
</gene>
<dbReference type="AlphaFoldDB" id="A0A4V2SAD1"/>
<feature type="compositionally biased region" description="Basic residues" evidence="1">
    <location>
        <begin position="69"/>
        <end position="83"/>
    </location>
</feature>
<proteinExistence type="predicted"/>
<accession>A0A4V2SAD1</accession>
<dbReference type="RefSeq" id="WP_132544456.1">
    <property type="nucleotide sequence ID" value="NZ_SLWW01000007.1"/>
</dbReference>
<keyword evidence="3" id="KW-1185">Reference proteome</keyword>
<evidence type="ECO:0000313" key="2">
    <source>
        <dbReference type="EMBL" id="TCO71250.1"/>
    </source>
</evidence>
<dbReference type="EMBL" id="SLWW01000007">
    <property type="protein sequence ID" value="TCO71250.1"/>
    <property type="molecule type" value="Genomic_DNA"/>
</dbReference>
<dbReference type="Proteomes" id="UP000295142">
    <property type="component" value="Unassembled WGS sequence"/>
</dbReference>
<name>A0A4V2SAD1_9RHOB</name>